<sequence>MKRKINQFTFQNWMKNFKGICRQLIIPFTIFQAIRTFIFPTTLDVLLLTLFIILALAFHYDWI</sequence>
<name>A0A942UPQ3_9BACI</name>
<keyword evidence="1" id="KW-0812">Transmembrane</keyword>
<keyword evidence="3" id="KW-1185">Reference proteome</keyword>
<evidence type="ECO:0008006" key="4">
    <source>
        <dbReference type="Google" id="ProtNLM"/>
    </source>
</evidence>
<comment type="caution">
    <text evidence="2">The sequence shown here is derived from an EMBL/GenBank/DDBJ whole genome shotgun (WGS) entry which is preliminary data.</text>
</comment>
<protein>
    <recommendedName>
        <fullName evidence="4">Membrane protein YszA</fullName>
    </recommendedName>
</protein>
<reference evidence="2 3" key="1">
    <citation type="submission" date="2021-05" db="EMBL/GenBank/DDBJ databases">
        <title>Novel Bacillus species.</title>
        <authorList>
            <person name="Liu G."/>
        </authorList>
    </citation>
    <scope>NUCLEOTIDE SEQUENCE [LARGE SCALE GENOMIC DNA]</scope>
    <source>
        <strain evidence="2 3">FJAT-49682</strain>
    </source>
</reference>
<gene>
    <name evidence="2" type="ORF">KHA91_07450</name>
</gene>
<keyword evidence="1" id="KW-1133">Transmembrane helix</keyword>
<keyword evidence="1" id="KW-0472">Membrane</keyword>
<organism evidence="2 3">
    <name type="scientific">Lederbergia citrea</name>
    <dbReference type="NCBI Taxonomy" id="2833581"/>
    <lineage>
        <taxon>Bacteria</taxon>
        <taxon>Bacillati</taxon>
        <taxon>Bacillota</taxon>
        <taxon>Bacilli</taxon>
        <taxon>Bacillales</taxon>
        <taxon>Bacillaceae</taxon>
        <taxon>Lederbergia</taxon>
    </lineage>
</organism>
<feature type="transmembrane region" description="Helical" evidence="1">
    <location>
        <begin position="45"/>
        <end position="62"/>
    </location>
</feature>
<dbReference type="EMBL" id="JAGYPN010000001">
    <property type="protein sequence ID" value="MBS4222593.1"/>
    <property type="molecule type" value="Genomic_DNA"/>
</dbReference>
<evidence type="ECO:0000313" key="3">
    <source>
        <dbReference type="Proteomes" id="UP000676456"/>
    </source>
</evidence>
<evidence type="ECO:0000256" key="1">
    <source>
        <dbReference type="SAM" id="Phobius"/>
    </source>
</evidence>
<dbReference type="RefSeq" id="WP_213097535.1">
    <property type="nucleotide sequence ID" value="NZ_JAGYPK010000001.1"/>
</dbReference>
<dbReference type="Proteomes" id="UP000676456">
    <property type="component" value="Unassembled WGS sequence"/>
</dbReference>
<accession>A0A942UPQ3</accession>
<evidence type="ECO:0000313" key="2">
    <source>
        <dbReference type="EMBL" id="MBS4222593.1"/>
    </source>
</evidence>
<dbReference type="AlphaFoldDB" id="A0A942UPQ3"/>
<proteinExistence type="predicted"/>